<comment type="catalytic activity">
    <reaction evidence="9">
        <text>a 5'-end NAD(+)-phospho-ribonucleoside in mRNA + H2O = a 5'-end phospho-adenosine-phospho-ribonucleoside in mRNA + beta-nicotinamide D-ribonucleotide + 2 H(+)</text>
        <dbReference type="Rhea" id="RHEA:60876"/>
        <dbReference type="Rhea" id="RHEA-COMP:15698"/>
        <dbReference type="Rhea" id="RHEA-COMP:15719"/>
        <dbReference type="ChEBI" id="CHEBI:14649"/>
        <dbReference type="ChEBI" id="CHEBI:15377"/>
        <dbReference type="ChEBI" id="CHEBI:15378"/>
        <dbReference type="ChEBI" id="CHEBI:144029"/>
        <dbReference type="ChEBI" id="CHEBI:144051"/>
    </reaction>
    <physiologicalReaction direction="left-to-right" evidence="9">
        <dbReference type="Rhea" id="RHEA:60877"/>
    </physiologicalReaction>
</comment>
<dbReference type="Gene3D" id="3.90.79.10">
    <property type="entry name" value="Nucleoside Triphosphate Pyrophosphohydrolase"/>
    <property type="match status" value="1"/>
</dbReference>
<evidence type="ECO:0000256" key="7">
    <source>
        <dbReference type="ARBA" id="ARBA00022842"/>
    </source>
</evidence>
<dbReference type="InterPro" id="IPR050241">
    <property type="entry name" value="NAD-cap_RNA_hydrolase_NudC"/>
</dbReference>
<keyword evidence="8" id="KW-0520">NAD</keyword>
<evidence type="ECO:0000256" key="8">
    <source>
        <dbReference type="ARBA" id="ARBA00023027"/>
    </source>
</evidence>
<proteinExistence type="inferred from homology"/>
<name>A0A6M8BAP6_9ACTO</name>
<dbReference type="GO" id="GO:0005829">
    <property type="term" value="C:cytosol"/>
    <property type="evidence" value="ECO:0007669"/>
    <property type="project" value="TreeGrafter"/>
</dbReference>
<dbReference type="InterPro" id="IPR015797">
    <property type="entry name" value="NUDIX_hydrolase-like_dom_sf"/>
</dbReference>
<evidence type="ECO:0000256" key="9">
    <source>
        <dbReference type="ARBA" id="ARBA00023679"/>
    </source>
</evidence>
<evidence type="ECO:0000256" key="3">
    <source>
        <dbReference type="ARBA" id="ARBA00009595"/>
    </source>
</evidence>
<evidence type="ECO:0000256" key="2">
    <source>
        <dbReference type="ARBA" id="ARBA00001947"/>
    </source>
</evidence>
<dbReference type="KEGG" id="amam:HPC72_03390"/>
<dbReference type="InterPro" id="IPR049734">
    <property type="entry name" value="NudC-like_C"/>
</dbReference>
<gene>
    <name evidence="12" type="primary">nudC</name>
    <name evidence="12" type="ORF">HPC72_03390</name>
</gene>
<keyword evidence="7" id="KW-0460">Magnesium</keyword>
<dbReference type="EC" id="3.6.1.22" evidence="4"/>
<feature type="compositionally biased region" description="Basic and acidic residues" evidence="10">
    <location>
        <begin position="1"/>
        <end position="16"/>
    </location>
</feature>
<evidence type="ECO:0000313" key="13">
    <source>
        <dbReference type="Proteomes" id="UP000504752"/>
    </source>
</evidence>
<dbReference type="InterPro" id="IPR000086">
    <property type="entry name" value="NUDIX_hydrolase_dom"/>
</dbReference>
<feature type="domain" description="Nudix hydrolase" evidence="11">
    <location>
        <begin position="215"/>
        <end position="347"/>
    </location>
</feature>
<dbReference type="Gene3D" id="3.90.79.20">
    <property type="match status" value="1"/>
</dbReference>
<dbReference type="GO" id="GO:0046872">
    <property type="term" value="F:metal ion binding"/>
    <property type="evidence" value="ECO:0007669"/>
    <property type="project" value="UniProtKB-KW"/>
</dbReference>
<evidence type="ECO:0000256" key="10">
    <source>
        <dbReference type="SAM" id="MobiDB-lite"/>
    </source>
</evidence>
<evidence type="ECO:0000259" key="11">
    <source>
        <dbReference type="PROSITE" id="PS51462"/>
    </source>
</evidence>
<dbReference type="InterPro" id="IPR020084">
    <property type="entry name" value="NUDIX_hydrolase_CS"/>
</dbReference>
<dbReference type="Pfam" id="PF09297">
    <property type="entry name" value="Zn_ribbon_NUD"/>
    <property type="match status" value="1"/>
</dbReference>
<dbReference type="RefSeq" id="WP_159524463.1">
    <property type="nucleotide sequence ID" value="NZ_CP053642.1"/>
</dbReference>
<dbReference type="PROSITE" id="PS00893">
    <property type="entry name" value="NUDIX_BOX"/>
    <property type="match status" value="1"/>
</dbReference>
<evidence type="ECO:0000313" key="12">
    <source>
        <dbReference type="EMBL" id="QKD80581.1"/>
    </source>
</evidence>
<dbReference type="AlphaFoldDB" id="A0A6M8BAP6"/>
<dbReference type="SUPFAM" id="SSF55811">
    <property type="entry name" value="Nudix"/>
    <property type="match status" value="1"/>
</dbReference>
<comment type="similarity">
    <text evidence="3">Belongs to the Nudix hydrolase family. NudC subfamily.</text>
</comment>
<dbReference type="NCBIfam" id="NF001299">
    <property type="entry name" value="PRK00241.1"/>
    <property type="match status" value="1"/>
</dbReference>
<accession>A0A6M8BAP6</accession>
<keyword evidence="5" id="KW-0479">Metal-binding</keyword>
<keyword evidence="13" id="KW-1185">Reference proteome</keyword>
<keyword evidence="6 12" id="KW-0378">Hydrolase</keyword>
<dbReference type="CDD" id="cd03429">
    <property type="entry name" value="NUDIX_NADH_pyrophosphatase_Nudt13"/>
    <property type="match status" value="1"/>
</dbReference>
<organism evidence="12 13">
    <name type="scientific">Actinomyces marmotae</name>
    <dbReference type="NCBI Taxonomy" id="2737173"/>
    <lineage>
        <taxon>Bacteria</taxon>
        <taxon>Bacillati</taxon>
        <taxon>Actinomycetota</taxon>
        <taxon>Actinomycetes</taxon>
        <taxon>Actinomycetales</taxon>
        <taxon>Actinomycetaceae</taxon>
        <taxon>Actinomyces</taxon>
    </lineage>
</organism>
<evidence type="ECO:0000256" key="6">
    <source>
        <dbReference type="ARBA" id="ARBA00022801"/>
    </source>
</evidence>
<dbReference type="GO" id="GO:0035529">
    <property type="term" value="F:NADH pyrophosphatase activity"/>
    <property type="evidence" value="ECO:0007669"/>
    <property type="project" value="TreeGrafter"/>
</dbReference>
<dbReference type="PANTHER" id="PTHR42904">
    <property type="entry name" value="NUDIX HYDROLASE, NUDC SUBFAMILY"/>
    <property type="match status" value="1"/>
</dbReference>
<comment type="cofactor">
    <cofactor evidence="2">
        <name>Zn(2+)</name>
        <dbReference type="ChEBI" id="CHEBI:29105"/>
    </cofactor>
</comment>
<dbReference type="EMBL" id="CP053642">
    <property type="protein sequence ID" value="QKD80581.1"/>
    <property type="molecule type" value="Genomic_DNA"/>
</dbReference>
<feature type="region of interest" description="Disordered" evidence="10">
    <location>
        <begin position="1"/>
        <end position="20"/>
    </location>
</feature>
<dbReference type="Pfam" id="PF00293">
    <property type="entry name" value="NUDIX"/>
    <property type="match status" value="1"/>
</dbReference>
<evidence type="ECO:0000256" key="1">
    <source>
        <dbReference type="ARBA" id="ARBA00001946"/>
    </source>
</evidence>
<evidence type="ECO:0000256" key="5">
    <source>
        <dbReference type="ARBA" id="ARBA00022723"/>
    </source>
</evidence>
<comment type="cofactor">
    <cofactor evidence="1">
        <name>Mg(2+)</name>
        <dbReference type="ChEBI" id="CHEBI:18420"/>
    </cofactor>
</comment>
<dbReference type="InterPro" id="IPR015376">
    <property type="entry name" value="Znr_NADH_PPase"/>
</dbReference>
<dbReference type="PANTHER" id="PTHR42904:SF6">
    <property type="entry name" value="NAD-CAPPED RNA HYDROLASE NUDT12"/>
    <property type="match status" value="1"/>
</dbReference>
<dbReference type="Proteomes" id="UP000504752">
    <property type="component" value="Chromosome"/>
</dbReference>
<evidence type="ECO:0000256" key="4">
    <source>
        <dbReference type="ARBA" id="ARBA00012381"/>
    </source>
</evidence>
<reference evidence="12 13" key="1">
    <citation type="submission" date="2020-05" db="EMBL/GenBank/DDBJ databases">
        <title>Actinomyces sp. zg-325.</title>
        <authorList>
            <person name="Yang C."/>
        </authorList>
    </citation>
    <scope>NUCLEOTIDE SEQUENCE [LARGE SCALE GENOMIC DNA]</scope>
    <source>
        <strain evidence="13">zg-325</strain>
    </source>
</reference>
<sequence>MLSRGQTDRDSARRGEPGLLKRLAADPATRLLLADARGRVALAAPAIRPDLPLDGLTPFESAPESLRLADLRATDADLSGLLLIYLGRSPRGGAVGEGGTGGPGEEAEGASWIAAIIPDGAPATTAAEPQDAEGARRPHADLERILAANPLSALRAVGAALDAHDAGLATTAVALAAWHASAPHCAACGARTEPHEAGWARRCPRPGGCGAISFPRTDPAVIMAVTDERDRIVLVHGAAWPPRRYSTVAGFIEAGESAEAAVAREVAEEIGLRVEAVEHVATQPWPFPRSLMLGYRARLAPGQGPARPDGEEVTDAATLSRSELAQAVSAGEVILPGPTSIARLLIEDWYGGELPEAPARNAEARPEAGAPRRP</sequence>
<dbReference type="GO" id="GO:0019677">
    <property type="term" value="P:NAD+ catabolic process"/>
    <property type="evidence" value="ECO:0007669"/>
    <property type="project" value="TreeGrafter"/>
</dbReference>
<dbReference type="GO" id="GO:0006742">
    <property type="term" value="P:NADP+ catabolic process"/>
    <property type="evidence" value="ECO:0007669"/>
    <property type="project" value="TreeGrafter"/>
</dbReference>
<dbReference type="PROSITE" id="PS51462">
    <property type="entry name" value="NUDIX"/>
    <property type="match status" value="1"/>
</dbReference>
<protein>
    <recommendedName>
        <fullName evidence="4">NAD(+) diphosphatase</fullName>
        <ecNumber evidence="4">3.6.1.22</ecNumber>
    </recommendedName>
</protein>